<dbReference type="OrthoDB" id="10428582at2759"/>
<reference evidence="2 3" key="1">
    <citation type="journal article" date="2019" name="Genome Biol. Evol.">
        <title>Insights into the evolution of the New World diploid cottons (Gossypium, subgenus Houzingenia) based on genome sequencing.</title>
        <authorList>
            <person name="Grover C.E."/>
            <person name="Arick M.A. 2nd"/>
            <person name="Thrash A."/>
            <person name="Conover J.L."/>
            <person name="Sanders W.S."/>
            <person name="Peterson D.G."/>
            <person name="Frelichowski J.E."/>
            <person name="Scheffler J.A."/>
            <person name="Scheffler B.E."/>
            <person name="Wendel J.F."/>
        </authorList>
    </citation>
    <scope>NUCLEOTIDE SEQUENCE [LARGE SCALE GENOMIC DNA]</scope>
    <source>
        <strain evidence="2">1</strain>
        <tissue evidence="2">Leaf</tissue>
    </source>
</reference>
<proteinExistence type="predicted"/>
<dbReference type="PANTHER" id="PTHR48200">
    <property type="entry name" value="PROTEIN, PUTATIVE-RELATED"/>
    <property type="match status" value="1"/>
</dbReference>
<evidence type="ECO:0000313" key="2">
    <source>
        <dbReference type="EMBL" id="MBA0863625.1"/>
    </source>
</evidence>
<keyword evidence="1" id="KW-0175">Coiled coil</keyword>
<comment type="caution">
    <text evidence="2">The sequence shown here is derived from an EMBL/GenBank/DDBJ whole genome shotgun (WGS) entry which is preliminary data.</text>
</comment>
<dbReference type="Proteomes" id="UP000593576">
    <property type="component" value="Unassembled WGS sequence"/>
</dbReference>
<dbReference type="AlphaFoldDB" id="A0A7J9LXT1"/>
<evidence type="ECO:0000256" key="1">
    <source>
        <dbReference type="SAM" id="Coils"/>
    </source>
</evidence>
<dbReference type="PANTHER" id="PTHR48200:SF1">
    <property type="entry name" value="AMINOTRANSFERASE-LIKE PLANT MOBILE DOMAIN-CONTAINING PROTEIN"/>
    <property type="match status" value="1"/>
</dbReference>
<organism evidence="2 3">
    <name type="scientific">Gossypium schwendimanii</name>
    <name type="common">Cotton</name>
    <dbReference type="NCBI Taxonomy" id="34291"/>
    <lineage>
        <taxon>Eukaryota</taxon>
        <taxon>Viridiplantae</taxon>
        <taxon>Streptophyta</taxon>
        <taxon>Embryophyta</taxon>
        <taxon>Tracheophyta</taxon>
        <taxon>Spermatophyta</taxon>
        <taxon>Magnoliopsida</taxon>
        <taxon>eudicotyledons</taxon>
        <taxon>Gunneridae</taxon>
        <taxon>Pentapetalae</taxon>
        <taxon>rosids</taxon>
        <taxon>malvids</taxon>
        <taxon>Malvales</taxon>
        <taxon>Malvaceae</taxon>
        <taxon>Malvoideae</taxon>
        <taxon>Gossypium</taxon>
    </lineage>
</organism>
<name>A0A7J9LXT1_GOSSC</name>
<evidence type="ECO:0000313" key="3">
    <source>
        <dbReference type="Proteomes" id="UP000593576"/>
    </source>
</evidence>
<dbReference type="EMBL" id="JABFAF010000008">
    <property type="protein sequence ID" value="MBA0863625.1"/>
    <property type="molecule type" value="Genomic_DNA"/>
</dbReference>
<keyword evidence="3" id="KW-1185">Reference proteome</keyword>
<gene>
    <name evidence="2" type="ORF">Goshw_023743</name>
</gene>
<sequence>MVFIHIQLLNIELVMEKGFLDKVEDNAVVRIWSDKTQEEKGDSLMEGYMLELWDFTHISDLILAHLDIKKRVDVFALSIYGLVILPRALGHIDDAVSDLFDMLEKRVTPVSNYSPLKEFMATPKRDNISEKNVDGTFGYAPLLVLRQYRLRQLIPVTQENTQPIEKHLQVIPSELEIIKQDFENRSSELEKKIEQLEEEKIQLGIDVDV</sequence>
<feature type="coiled-coil region" evidence="1">
    <location>
        <begin position="179"/>
        <end position="206"/>
    </location>
</feature>
<protein>
    <submittedName>
        <fullName evidence="2">Uncharacterized protein</fullName>
    </submittedName>
</protein>
<accession>A0A7J9LXT1</accession>